<gene>
    <name evidence="1" type="ORF">CTRU02_215486</name>
</gene>
<evidence type="ECO:0000313" key="1">
    <source>
        <dbReference type="EMBL" id="KAL0929587.1"/>
    </source>
</evidence>
<dbReference type="Proteomes" id="UP000805649">
    <property type="component" value="Unassembled WGS sequence"/>
</dbReference>
<evidence type="ECO:0000313" key="2">
    <source>
        <dbReference type="Proteomes" id="UP000805649"/>
    </source>
</evidence>
<reference evidence="1 2" key="1">
    <citation type="journal article" date="2020" name="Phytopathology">
        <title>Genome Sequence Resources of Colletotrichum truncatum, C. plurivorum, C. musicola, and C. sojae: Four Species Pathogenic to Soybean (Glycine max).</title>
        <authorList>
            <person name="Rogerio F."/>
            <person name="Boufleur T.R."/>
            <person name="Ciampi-Guillardi M."/>
            <person name="Sukno S.A."/>
            <person name="Thon M.R."/>
            <person name="Massola Junior N.S."/>
            <person name="Baroncelli R."/>
        </authorList>
    </citation>
    <scope>NUCLEOTIDE SEQUENCE [LARGE SCALE GENOMIC DNA]</scope>
    <source>
        <strain evidence="1 2">CMES1059</strain>
    </source>
</reference>
<protein>
    <submittedName>
        <fullName evidence="1">Uncharacterized protein</fullName>
    </submittedName>
</protein>
<name>A0ACC3YCK7_COLTU</name>
<dbReference type="EMBL" id="VUJX02000016">
    <property type="protein sequence ID" value="KAL0929587.1"/>
    <property type="molecule type" value="Genomic_DNA"/>
</dbReference>
<comment type="caution">
    <text evidence="1">The sequence shown here is derived from an EMBL/GenBank/DDBJ whole genome shotgun (WGS) entry which is preliminary data.</text>
</comment>
<accession>A0ACC3YCK7</accession>
<proteinExistence type="predicted"/>
<keyword evidence="2" id="KW-1185">Reference proteome</keyword>
<organism evidence="1 2">
    <name type="scientific">Colletotrichum truncatum</name>
    <name type="common">Anthracnose fungus</name>
    <name type="synonym">Colletotrichum capsici</name>
    <dbReference type="NCBI Taxonomy" id="5467"/>
    <lineage>
        <taxon>Eukaryota</taxon>
        <taxon>Fungi</taxon>
        <taxon>Dikarya</taxon>
        <taxon>Ascomycota</taxon>
        <taxon>Pezizomycotina</taxon>
        <taxon>Sordariomycetes</taxon>
        <taxon>Hypocreomycetidae</taxon>
        <taxon>Glomerellales</taxon>
        <taxon>Glomerellaceae</taxon>
        <taxon>Colletotrichum</taxon>
        <taxon>Colletotrichum truncatum species complex</taxon>
    </lineage>
</organism>
<sequence length="404" mass="46161">MEDLNLDWSFDCASDSATAERYNHVADHPTLVAQQADQPSNDDVLSLLRLSDWDRNKEYNKTNLECIQYDLMWKVSKCQNIRAQCAFQDTDPDLVLAPSDLWSDSLEAQVRAILNDDKTFPGDLYVCEKTIINISISSSRQRGLKKSFKGLDIDWKLVDSHMEGLSDLLIKRKKITLSIEFIYREVTSESTTVKGKNKARSATAKQKLQRDAEAGLWARIYEKYRCRGENCRKGPHCWPDGRGYHHALLPKHLEPIAEYIKGTMKEGETEEDVNIDVEIPSRILGEVLSDSRKRKAEDSADCRSCKAYGRHRDAGWDLGDVVGDRKEKLEEYCSWSLQQVENDEWRAALQVAITWSLHEYLDLNTIKQHPKDTAALMVAGGVKAGIAWQFVSNVRVFQQETRKS</sequence>